<dbReference type="EMBL" id="VUJX02000001">
    <property type="protein sequence ID" value="KAL0942893.1"/>
    <property type="molecule type" value="Genomic_DNA"/>
</dbReference>
<protein>
    <submittedName>
        <fullName evidence="1">Uncharacterized protein</fullName>
    </submittedName>
</protein>
<accession>A0ACC3ZFJ4</accession>
<comment type="caution">
    <text evidence="1">The sequence shown here is derived from an EMBL/GenBank/DDBJ whole genome shotgun (WGS) entry which is preliminary data.</text>
</comment>
<proteinExistence type="predicted"/>
<reference evidence="1 2" key="1">
    <citation type="journal article" date="2020" name="Phytopathology">
        <title>Genome Sequence Resources of Colletotrichum truncatum, C. plurivorum, C. musicola, and C. sojae: Four Species Pathogenic to Soybean (Glycine max).</title>
        <authorList>
            <person name="Rogerio F."/>
            <person name="Boufleur T.R."/>
            <person name="Ciampi-Guillardi M."/>
            <person name="Sukno S.A."/>
            <person name="Thon M.R."/>
            <person name="Massola Junior N.S."/>
            <person name="Baroncelli R."/>
        </authorList>
    </citation>
    <scope>NUCLEOTIDE SEQUENCE [LARGE SCALE GENOMIC DNA]</scope>
    <source>
        <strain evidence="1 2">CMES1059</strain>
    </source>
</reference>
<evidence type="ECO:0000313" key="1">
    <source>
        <dbReference type="EMBL" id="KAL0942893.1"/>
    </source>
</evidence>
<dbReference type="Proteomes" id="UP000805649">
    <property type="component" value="Unassembled WGS sequence"/>
</dbReference>
<evidence type="ECO:0000313" key="2">
    <source>
        <dbReference type="Proteomes" id="UP000805649"/>
    </source>
</evidence>
<name>A0ACC3ZFJ4_COLTU</name>
<organism evidence="1 2">
    <name type="scientific">Colletotrichum truncatum</name>
    <name type="common">Anthracnose fungus</name>
    <name type="synonym">Colletotrichum capsici</name>
    <dbReference type="NCBI Taxonomy" id="5467"/>
    <lineage>
        <taxon>Eukaryota</taxon>
        <taxon>Fungi</taxon>
        <taxon>Dikarya</taxon>
        <taxon>Ascomycota</taxon>
        <taxon>Pezizomycotina</taxon>
        <taxon>Sordariomycetes</taxon>
        <taxon>Hypocreomycetidae</taxon>
        <taxon>Glomerellales</taxon>
        <taxon>Glomerellaceae</taxon>
        <taxon>Colletotrichum</taxon>
        <taxon>Colletotrichum truncatum species complex</taxon>
    </lineage>
</organism>
<gene>
    <name evidence="1" type="ORF">CTRU02_200779</name>
</gene>
<keyword evidence="2" id="KW-1185">Reference proteome</keyword>
<sequence>MHVFLPVVLVTFTSIVAGQGSCFVPNGTNRHALTNAGGNKYEPCEANGHSMCCNPGVGDKCQPNGLCWNPIGKVTWRESCTDPTWQSPKCIKLCASDDYIQDGVPASGMDALVTKCADGSYCCGNDKKASDCCNSGQGVRIKDEVTTSSTSSTSSLSSSSTSASSSTTSTTTTLGPLSASAPSAPAPTVSSTGSDSGTSNETGSETWSNQAGIIGAAVGAGVGAAFSVIAIWMFWYLRKRKAATSRMHVMGATQQHAAVNEDVKYKMVPTASQQYIVELSGEPHIRAELDGESVKPPSQ</sequence>